<dbReference type="EC" id="1.5.1.54" evidence="12"/>
<dbReference type="UniPathway" id="UPA00193"/>
<dbReference type="Proteomes" id="UP000574761">
    <property type="component" value="Unassembled WGS sequence"/>
</dbReference>
<evidence type="ECO:0000256" key="9">
    <source>
        <dbReference type="ARBA" id="ARBA00023167"/>
    </source>
</evidence>
<evidence type="ECO:0000256" key="5">
    <source>
        <dbReference type="ARBA" id="ARBA00022630"/>
    </source>
</evidence>
<keyword evidence="9" id="KW-0486">Methionine biosynthesis</keyword>
<name>A0A7W6D692_9HYPH</name>
<dbReference type="CDD" id="cd00537">
    <property type="entry name" value="MTHFR"/>
    <property type="match status" value="1"/>
</dbReference>
<comment type="pathway">
    <text evidence="10">Amino-acid biosynthesis; L-methionine biosynthesis via de novo pathway.</text>
</comment>
<dbReference type="GO" id="GO:0071949">
    <property type="term" value="F:FAD binding"/>
    <property type="evidence" value="ECO:0007669"/>
    <property type="project" value="TreeGrafter"/>
</dbReference>
<keyword evidence="6 12" id="KW-0274">FAD</keyword>
<evidence type="ECO:0000256" key="1">
    <source>
        <dbReference type="ARBA" id="ARBA00001974"/>
    </source>
</evidence>
<accession>A0A7W6D692</accession>
<evidence type="ECO:0000313" key="14">
    <source>
        <dbReference type="Proteomes" id="UP000574761"/>
    </source>
</evidence>
<dbReference type="InterPro" id="IPR029041">
    <property type="entry name" value="FAD-linked_oxidoreductase-like"/>
</dbReference>
<comment type="similarity">
    <text evidence="3 12">Belongs to the methylenetetrahydrofolate reductase family.</text>
</comment>
<evidence type="ECO:0000313" key="13">
    <source>
        <dbReference type="EMBL" id="MBB3975371.1"/>
    </source>
</evidence>
<dbReference type="PANTHER" id="PTHR45754:SF3">
    <property type="entry name" value="METHYLENETETRAHYDROFOLATE REDUCTASE (NADPH)"/>
    <property type="match status" value="1"/>
</dbReference>
<dbReference type="InterPro" id="IPR003171">
    <property type="entry name" value="Mehydrof_redctse-like"/>
</dbReference>
<comment type="cofactor">
    <cofactor evidence="1 12">
        <name>FAD</name>
        <dbReference type="ChEBI" id="CHEBI:57692"/>
    </cofactor>
</comment>
<dbReference type="NCBIfam" id="TIGR00676">
    <property type="entry name" value="fadh2"/>
    <property type="match status" value="1"/>
</dbReference>
<dbReference type="GO" id="GO:0035999">
    <property type="term" value="P:tetrahydrofolate interconversion"/>
    <property type="evidence" value="ECO:0007669"/>
    <property type="project" value="UniProtKB-UniPathway"/>
</dbReference>
<dbReference type="Gene3D" id="3.20.20.220">
    <property type="match status" value="1"/>
</dbReference>
<evidence type="ECO:0000256" key="3">
    <source>
        <dbReference type="ARBA" id="ARBA00006743"/>
    </source>
</evidence>
<evidence type="ECO:0000256" key="8">
    <source>
        <dbReference type="ARBA" id="ARBA00023027"/>
    </source>
</evidence>
<evidence type="ECO:0000256" key="6">
    <source>
        <dbReference type="ARBA" id="ARBA00022827"/>
    </source>
</evidence>
<dbReference type="EMBL" id="JACIEE010000001">
    <property type="protein sequence ID" value="MBB3975371.1"/>
    <property type="molecule type" value="Genomic_DNA"/>
</dbReference>
<organism evidence="13 14">
    <name type="scientific">Mycoplana azooxidifex</name>
    <dbReference type="NCBI Taxonomy" id="1636188"/>
    <lineage>
        <taxon>Bacteria</taxon>
        <taxon>Pseudomonadati</taxon>
        <taxon>Pseudomonadota</taxon>
        <taxon>Alphaproteobacteria</taxon>
        <taxon>Hyphomicrobiales</taxon>
        <taxon>Rhizobiaceae</taxon>
        <taxon>Mycoplana</taxon>
    </lineage>
</organism>
<keyword evidence="14" id="KW-1185">Reference proteome</keyword>
<dbReference type="AlphaFoldDB" id="A0A7W6D692"/>
<evidence type="ECO:0000256" key="10">
    <source>
        <dbReference type="ARBA" id="ARBA00034478"/>
    </source>
</evidence>
<reference evidence="13 14" key="1">
    <citation type="submission" date="2020-08" db="EMBL/GenBank/DDBJ databases">
        <title>Genomic Encyclopedia of Type Strains, Phase IV (KMG-IV): sequencing the most valuable type-strain genomes for metagenomic binning, comparative biology and taxonomic classification.</title>
        <authorList>
            <person name="Goeker M."/>
        </authorList>
    </citation>
    <scope>NUCLEOTIDE SEQUENCE [LARGE SCALE GENOMIC DNA]</scope>
    <source>
        <strain evidence="13 14">DSM 100211</strain>
    </source>
</reference>
<keyword evidence="7 12" id="KW-0560">Oxidoreductase</keyword>
<evidence type="ECO:0000256" key="4">
    <source>
        <dbReference type="ARBA" id="ARBA00022605"/>
    </source>
</evidence>
<proteinExistence type="inferred from homology"/>
<evidence type="ECO:0000256" key="12">
    <source>
        <dbReference type="RuleBase" id="RU003862"/>
    </source>
</evidence>
<dbReference type="RefSeq" id="WP_183798669.1">
    <property type="nucleotide sequence ID" value="NZ_JACIEE010000001.1"/>
</dbReference>
<protein>
    <recommendedName>
        <fullName evidence="12">Methylenetetrahydrofolate reductase</fullName>
        <ecNumber evidence="12">1.5.1.54</ecNumber>
    </recommendedName>
</protein>
<comment type="pathway">
    <text evidence="2 12">One-carbon metabolism; tetrahydrofolate interconversion.</text>
</comment>
<dbReference type="GO" id="GO:0009086">
    <property type="term" value="P:methionine biosynthetic process"/>
    <property type="evidence" value="ECO:0007669"/>
    <property type="project" value="UniProtKB-KW"/>
</dbReference>
<dbReference type="GO" id="GO:0005829">
    <property type="term" value="C:cytosol"/>
    <property type="evidence" value="ECO:0007669"/>
    <property type="project" value="InterPro"/>
</dbReference>
<comment type="catalytic activity">
    <reaction evidence="11">
        <text>(6S)-5-methyl-5,6,7,8-tetrahydrofolate + NAD(+) = (6R)-5,10-methylene-5,6,7,8-tetrahydrofolate + NADH + H(+)</text>
        <dbReference type="Rhea" id="RHEA:19821"/>
        <dbReference type="ChEBI" id="CHEBI:15378"/>
        <dbReference type="ChEBI" id="CHEBI:15636"/>
        <dbReference type="ChEBI" id="CHEBI:18608"/>
        <dbReference type="ChEBI" id="CHEBI:57540"/>
        <dbReference type="ChEBI" id="CHEBI:57945"/>
        <dbReference type="EC" id="1.5.1.54"/>
    </reaction>
    <physiologicalReaction direction="right-to-left" evidence="11">
        <dbReference type="Rhea" id="RHEA:19823"/>
    </physiologicalReaction>
</comment>
<dbReference type="Pfam" id="PF02219">
    <property type="entry name" value="MTHFR"/>
    <property type="match status" value="1"/>
</dbReference>
<dbReference type="SUPFAM" id="SSF51730">
    <property type="entry name" value="FAD-linked oxidoreductase"/>
    <property type="match status" value="1"/>
</dbReference>
<keyword evidence="8" id="KW-0520">NAD</keyword>
<keyword evidence="5 12" id="KW-0285">Flavoprotein</keyword>
<dbReference type="PANTHER" id="PTHR45754">
    <property type="entry name" value="METHYLENETETRAHYDROFOLATE REDUCTASE"/>
    <property type="match status" value="1"/>
</dbReference>
<evidence type="ECO:0000256" key="11">
    <source>
        <dbReference type="ARBA" id="ARBA00048628"/>
    </source>
</evidence>
<comment type="caution">
    <text evidence="13">The sequence shown here is derived from an EMBL/GenBank/DDBJ whole genome shotgun (WGS) entry which is preliminary data.</text>
</comment>
<evidence type="ECO:0000256" key="7">
    <source>
        <dbReference type="ARBA" id="ARBA00023002"/>
    </source>
</evidence>
<dbReference type="InterPro" id="IPR004620">
    <property type="entry name" value="MTHF_reductase_bac"/>
</dbReference>
<sequence>MTIATNSDPRYAGRSRGPKLSFEFFPPRSGEAEQLLGETIEALAAYAPDFVSVTYGAGGSTRGPTLATVSRILRETSLPAAAHLTCVGATKAEVAAVVDEFRAVGVRHFVALRGDPAGGIDAAYEPSPDGYANAAELVAGLKAIADFEISVSAYPEKHPESRDVAADIDILKRKVDAGATRALTQFFFDNDHYARYLDRVRAAGIEIPIVPGILPVHNLGQVQKFAGLCGASVPQWIADRFEPLADRPEARAAVAIELAARQVDGLIALGVEEFHFYTMNRSALVSAVLDRVGIERDDAGKQGRAEGAAA</sequence>
<keyword evidence="4" id="KW-0028">Amino-acid biosynthesis</keyword>
<dbReference type="GO" id="GO:0106312">
    <property type="term" value="F:methylenetetrahydrofolate reductase (NADH) activity"/>
    <property type="evidence" value="ECO:0007669"/>
    <property type="project" value="UniProtKB-EC"/>
</dbReference>
<gene>
    <name evidence="13" type="ORF">GGQ64_000547</name>
</gene>
<evidence type="ECO:0000256" key="2">
    <source>
        <dbReference type="ARBA" id="ARBA00004777"/>
    </source>
</evidence>